<gene>
    <name evidence="11" type="primary">ggt</name>
    <name evidence="11" type="ORF">IDJ81_02895</name>
</gene>
<sequence length="605" mass="63633">MLKRFSISFALPLALPLALGACATVPAETVATAAPPPATQTRYEHGIVSAADPRAAQAGIDMLRKGGSATDAAIAVMLALTVVEPQSSGIGGGGFYLHTDPNGTVDTVDGREKAPMAATPTRFIGPDGKPMDFRTAVESGLSIGVPGSLRLAEDAMKRDGKLAWADVFQPAIRLARNGFEITPRLYNSLKSAKSTGARTKAGLALFYDATGNPKPVGTVVKNPELANTLEQIATHGASWLYTGQTAAALAKTIADDTPSDGKMTAADIESYRAADRAPVCGTYRTYKICGMGPPSSGATTVIAMLDQLERFDLSALGPNSPTFWHLFAESQRLAYADRERFLADPDFFPVPVKALTDHAYLTKRGALISPTSTMAKVEPGLPLPPPDGQEPNEHGTSHFVTVDKWGNAVSYTSTIESVFGSGNMFGGFYLNNELTDFSMTPRENCGDRADGSSKARMDDIADGKLEMAVGTDCQPVANRVQGGKRPRSSMAPTLVFSPDGKLLMAVGAAGGATIPVQTTRAIIGVIDFRLPINKALALPVLFSPGDIVAIEPDTSLVAMIPELKRLGHKQVTVRPLPLKANAALLTANGWTGAGDPRSEGVAIVE</sequence>
<dbReference type="Proteomes" id="UP000663637">
    <property type="component" value="Chromosome"/>
</dbReference>
<evidence type="ECO:0000313" key="11">
    <source>
        <dbReference type="EMBL" id="QSB45117.1"/>
    </source>
</evidence>
<dbReference type="InterPro" id="IPR043138">
    <property type="entry name" value="GGT_lsub"/>
</dbReference>
<accession>A0ABX7KCC6</accession>
<dbReference type="PROSITE" id="PS51257">
    <property type="entry name" value="PROKAR_LIPOPROTEIN"/>
    <property type="match status" value="1"/>
</dbReference>
<protein>
    <recommendedName>
        <fullName evidence="9">Glutathione hydrolase proenzyme</fullName>
        <ecNumber evidence="9">2.3.2.2</ecNumber>
        <ecNumber evidence="9">3.4.19.13</ecNumber>
    </recommendedName>
    <component>
        <recommendedName>
            <fullName evidence="9">Glutathione hydrolase large chain</fullName>
        </recommendedName>
    </component>
    <component>
        <recommendedName>
            <fullName evidence="9">Glutathione hydrolase small chain</fullName>
        </recommendedName>
    </component>
</protein>
<evidence type="ECO:0000256" key="8">
    <source>
        <dbReference type="ARBA" id="ARBA00047417"/>
    </source>
</evidence>
<evidence type="ECO:0000256" key="6">
    <source>
        <dbReference type="ARBA" id="ARBA00023145"/>
    </source>
</evidence>
<evidence type="ECO:0000256" key="2">
    <source>
        <dbReference type="ARBA" id="ARBA00001089"/>
    </source>
</evidence>
<evidence type="ECO:0000256" key="1">
    <source>
        <dbReference type="ARBA" id="ARBA00001049"/>
    </source>
</evidence>
<evidence type="ECO:0000256" key="4">
    <source>
        <dbReference type="ARBA" id="ARBA00022679"/>
    </source>
</evidence>
<evidence type="ECO:0000256" key="9">
    <source>
        <dbReference type="RuleBase" id="RU368036"/>
    </source>
</evidence>
<dbReference type="PANTHER" id="PTHR43199:SF1">
    <property type="entry name" value="GLUTATHIONE HYDROLASE PROENZYME"/>
    <property type="match status" value="1"/>
</dbReference>
<comment type="catalytic activity">
    <reaction evidence="8 9">
        <text>an N-terminal (5-L-glutamyl)-[peptide] + an alpha-amino acid = 5-L-glutamyl amino acid + an N-terminal L-alpha-aminoacyl-[peptide]</text>
        <dbReference type="Rhea" id="RHEA:23904"/>
        <dbReference type="Rhea" id="RHEA-COMP:9780"/>
        <dbReference type="Rhea" id="RHEA-COMP:9795"/>
        <dbReference type="ChEBI" id="CHEBI:77644"/>
        <dbReference type="ChEBI" id="CHEBI:78597"/>
        <dbReference type="ChEBI" id="CHEBI:78599"/>
        <dbReference type="ChEBI" id="CHEBI:78608"/>
        <dbReference type="EC" id="2.3.2.2"/>
    </reaction>
</comment>
<dbReference type="NCBIfam" id="TIGR00066">
    <property type="entry name" value="g_glut_trans"/>
    <property type="match status" value="1"/>
</dbReference>
<keyword evidence="12" id="KW-1185">Reference proteome</keyword>
<dbReference type="InterPro" id="IPR000101">
    <property type="entry name" value="GGT_peptidase"/>
</dbReference>
<comment type="subunit">
    <text evidence="9">This enzyme consists of two polypeptide chains, which are synthesized in precursor form from a single polypeptide.</text>
</comment>
<evidence type="ECO:0000256" key="7">
    <source>
        <dbReference type="ARBA" id="ARBA00023315"/>
    </source>
</evidence>
<dbReference type="EMBL" id="CP061510">
    <property type="protein sequence ID" value="QSB45117.1"/>
    <property type="molecule type" value="Genomic_DNA"/>
</dbReference>
<keyword evidence="4 9" id="KW-0808">Transferase</keyword>
<keyword evidence="7 9" id="KW-0012">Acyltransferase</keyword>
<comment type="pathway">
    <text evidence="9">Sulfur metabolism; glutathione metabolism.</text>
</comment>
<dbReference type="Gene3D" id="1.10.246.130">
    <property type="match status" value="1"/>
</dbReference>
<dbReference type="RefSeq" id="WP_205443632.1">
    <property type="nucleotide sequence ID" value="NZ_CP061510.1"/>
</dbReference>
<comment type="similarity">
    <text evidence="3 9">Belongs to the gamma-glutamyltransferase family.</text>
</comment>
<dbReference type="Pfam" id="PF01019">
    <property type="entry name" value="G_glu_transpept"/>
    <property type="match status" value="1"/>
</dbReference>
<comment type="catalytic activity">
    <reaction evidence="2 9">
        <text>glutathione + H2O = L-cysteinylglycine + L-glutamate</text>
        <dbReference type="Rhea" id="RHEA:28807"/>
        <dbReference type="ChEBI" id="CHEBI:15377"/>
        <dbReference type="ChEBI" id="CHEBI:29985"/>
        <dbReference type="ChEBI" id="CHEBI:57925"/>
        <dbReference type="ChEBI" id="CHEBI:61694"/>
        <dbReference type="EC" id="3.4.19.13"/>
    </reaction>
</comment>
<dbReference type="PRINTS" id="PR01210">
    <property type="entry name" value="GGTRANSPTASE"/>
</dbReference>
<proteinExistence type="inferred from homology"/>
<keyword evidence="10" id="KW-0732">Signal</keyword>
<name>A0ABX7KCC6_9SPHN</name>
<reference evidence="11 12" key="1">
    <citation type="submission" date="2020-09" db="EMBL/GenBank/DDBJ databases">
        <title>Complete genome sequence of altererythrobacter flavus SS-21NJ, isolated from Dongying oil sludge in Shandong province.</title>
        <authorList>
            <person name="Sun S."/>
            <person name="Zhang Z."/>
        </authorList>
    </citation>
    <scope>NUCLEOTIDE SEQUENCE [LARGE SCALE GENOMIC DNA]</scope>
    <source>
        <strain evidence="11 12">SS-21NJ</strain>
    </source>
</reference>
<dbReference type="SUPFAM" id="SSF56235">
    <property type="entry name" value="N-terminal nucleophile aminohydrolases (Ntn hydrolases)"/>
    <property type="match status" value="1"/>
</dbReference>
<organism evidence="11 12">
    <name type="scientific">Tsuneonella flava</name>
    <dbReference type="NCBI Taxonomy" id="2055955"/>
    <lineage>
        <taxon>Bacteria</taxon>
        <taxon>Pseudomonadati</taxon>
        <taxon>Pseudomonadota</taxon>
        <taxon>Alphaproteobacteria</taxon>
        <taxon>Sphingomonadales</taxon>
        <taxon>Erythrobacteraceae</taxon>
        <taxon>Tsuneonella</taxon>
    </lineage>
</organism>
<evidence type="ECO:0000256" key="3">
    <source>
        <dbReference type="ARBA" id="ARBA00009381"/>
    </source>
</evidence>
<dbReference type="EC" id="3.4.19.13" evidence="9"/>
<dbReference type="Gene3D" id="3.60.20.40">
    <property type="match status" value="1"/>
</dbReference>
<dbReference type="InterPro" id="IPR051792">
    <property type="entry name" value="GGT_bact"/>
</dbReference>
<keyword evidence="9" id="KW-0317">Glutathione biosynthesis</keyword>
<comment type="catalytic activity">
    <reaction evidence="1 9">
        <text>an S-substituted glutathione + H2O = an S-substituted L-cysteinylglycine + L-glutamate</text>
        <dbReference type="Rhea" id="RHEA:59468"/>
        <dbReference type="ChEBI" id="CHEBI:15377"/>
        <dbReference type="ChEBI" id="CHEBI:29985"/>
        <dbReference type="ChEBI" id="CHEBI:90779"/>
        <dbReference type="ChEBI" id="CHEBI:143103"/>
        <dbReference type="EC" id="3.4.19.13"/>
    </reaction>
</comment>
<evidence type="ECO:0000256" key="5">
    <source>
        <dbReference type="ARBA" id="ARBA00022801"/>
    </source>
</evidence>
<keyword evidence="5 9" id="KW-0378">Hydrolase</keyword>
<dbReference type="EC" id="2.3.2.2" evidence="9"/>
<feature type="chain" id="PRO_5045108443" description="Glutathione hydrolase proenzyme" evidence="10">
    <location>
        <begin position="24"/>
        <end position="605"/>
    </location>
</feature>
<dbReference type="GO" id="GO:0103068">
    <property type="term" value="F:leukotriene C4 gamma-glutamyl transferase activity"/>
    <property type="evidence" value="ECO:0007669"/>
    <property type="project" value="UniProtKB-EC"/>
</dbReference>
<evidence type="ECO:0000256" key="10">
    <source>
        <dbReference type="SAM" id="SignalP"/>
    </source>
</evidence>
<comment type="PTM">
    <text evidence="9">Cleaved by autocatalysis into a large and a small subunit.</text>
</comment>
<dbReference type="InterPro" id="IPR029055">
    <property type="entry name" value="Ntn_hydrolases_N"/>
</dbReference>
<evidence type="ECO:0000313" key="12">
    <source>
        <dbReference type="Proteomes" id="UP000663637"/>
    </source>
</evidence>
<dbReference type="PANTHER" id="PTHR43199">
    <property type="entry name" value="GLUTATHIONE HYDROLASE"/>
    <property type="match status" value="1"/>
</dbReference>
<keyword evidence="6 9" id="KW-0865">Zymogen</keyword>
<dbReference type="InterPro" id="IPR043137">
    <property type="entry name" value="GGT_ssub_C"/>
</dbReference>
<feature type="signal peptide" evidence="10">
    <location>
        <begin position="1"/>
        <end position="23"/>
    </location>
</feature>